<dbReference type="InterPro" id="IPR051081">
    <property type="entry name" value="HTH_MetalResp_TranReg"/>
</dbReference>
<dbReference type="PROSITE" id="PS50987">
    <property type="entry name" value="HTH_ARSR_2"/>
    <property type="match status" value="1"/>
</dbReference>
<feature type="domain" description="HTH arsR-type" evidence="4">
    <location>
        <begin position="1"/>
        <end position="92"/>
    </location>
</feature>
<dbReference type="GO" id="GO:0003700">
    <property type="term" value="F:DNA-binding transcription factor activity"/>
    <property type="evidence" value="ECO:0007669"/>
    <property type="project" value="InterPro"/>
</dbReference>
<dbReference type="EMBL" id="SCHB01000003">
    <property type="protein sequence ID" value="TBW72573.1"/>
    <property type="molecule type" value="Genomic_DNA"/>
</dbReference>
<dbReference type="InterPro" id="IPR011991">
    <property type="entry name" value="ArsR-like_HTH"/>
</dbReference>
<dbReference type="GeneID" id="58090899"/>
<dbReference type="GO" id="GO:0003677">
    <property type="term" value="F:DNA binding"/>
    <property type="evidence" value="ECO:0007669"/>
    <property type="project" value="UniProtKB-KW"/>
</dbReference>
<dbReference type="PRINTS" id="PR00778">
    <property type="entry name" value="HTHARSR"/>
</dbReference>
<evidence type="ECO:0000256" key="2">
    <source>
        <dbReference type="ARBA" id="ARBA00023125"/>
    </source>
</evidence>
<protein>
    <submittedName>
        <fullName evidence="7">ArsR family transcriptional regulator</fullName>
    </submittedName>
    <submittedName>
        <fullName evidence="5">Arsenical resistance operon repressor</fullName>
    </submittedName>
    <submittedName>
        <fullName evidence="6">Winged helix-turn-helix transcriptional regulator</fullName>
    </submittedName>
</protein>
<reference evidence="6 10" key="3">
    <citation type="submission" date="2019-07" db="EMBL/GenBank/DDBJ databases">
        <title>Comparative genome analysis of staphylococcus lugdunensis shows clonal complex-dependent diversity of the putative virulence factor, ess/type vii locus.</title>
        <authorList>
            <person name="Lebeurre J."/>
            <person name="Dahyot S."/>
            <person name="Diene S."/>
            <person name="Paulay A."/>
            <person name="Aubourg M."/>
            <person name="Argemi X."/>
            <person name="Giard J.-C."/>
            <person name="Tournier I."/>
            <person name="Francois P."/>
            <person name="Pestel-Caron M."/>
        </authorList>
    </citation>
    <scope>NUCLEOTIDE SEQUENCE [LARGE SCALE GENOMIC DNA]</scope>
    <source>
        <strain evidence="6 10">SL13</strain>
    </source>
</reference>
<dbReference type="NCBIfam" id="NF033788">
    <property type="entry name" value="HTH_metalloreg"/>
    <property type="match status" value="1"/>
</dbReference>
<evidence type="ECO:0000313" key="8">
    <source>
        <dbReference type="Proteomes" id="UP000070063"/>
    </source>
</evidence>
<keyword evidence="3" id="KW-0804">Transcription</keyword>
<dbReference type="PANTHER" id="PTHR33154:SF18">
    <property type="entry name" value="ARSENICAL RESISTANCE OPERON REPRESSOR"/>
    <property type="match status" value="1"/>
</dbReference>
<dbReference type="AlphaFoldDB" id="A0A133QCN2"/>
<evidence type="ECO:0000256" key="1">
    <source>
        <dbReference type="ARBA" id="ARBA00023015"/>
    </source>
</evidence>
<dbReference type="InterPro" id="IPR036388">
    <property type="entry name" value="WH-like_DNA-bd_sf"/>
</dbReference>
<dbReference type="Proteomes" id="UP000293637">
    <property type="component" value="Unassembled WGS sequence"/>
</dbReference>
<dbReference type="CDD" id="cd00090">
    <property type="entry name" value="HTH_ARSR"/>
    <property type="match status" value="1"/>
</dbReference>
<evidence type="ECO:0000313" key="6">
    <source>
        <dbReference type="EMBL" id="QEX37901.1"/>
    </source>
</evidence>
<evidence type="ECO:0000313" key="10">
    <source>
        <dbReference type="Proteomes" id="UP000325462"/>
    </source>
</evidence>
<reference evidence="5 8" key="1">
    <citation type="submission" date="2016-01" db="EMBL/GenBank/DDBJ databases">
        <authorList>
            <person name="Mitreva M."/>
            <person name="Pepin K.H."/>
            <person name="Mihindukulasuriya K.A."/>
            <person name="Fulton R."/>
            <person name="Fronick C."/>
            <person name="O'Laughlin M."/>
            <person name="Miner T."/>
            <person name="Herter B."/>
            <person name="Rosa B.A."/>
            <person name="Cordes M."/>
            <person name="Tomlinson C."/>
            <person name="Wollam A."/>
            <person name="Palsikar V.B."/>
            <person name="Mardis E.R."/>
            <person name="Wilson R.K."/>
        </authorList>
    </citation>
    <scope>NUCLEOTIDE SEQUENCE [LARGE SCALE GENOMIC DNA]</scope>
    <source>
        <strain evidence="5 8">MJR7738</strain>
    </source>
</reference>
<sequence>MSYQSLAVKLKVCADATRLEILDLLSCDELCADNILKYFNISQPTLSHHMKVLVAHHFVEVRKEGNKRMYRLNQEHYQQLIQQLNQIHQSNPMCICNDLERGGSQ</sequence>
<organism evidence="7 9">
    <name type="scientific">Staphylococcus lugdunensis</name>
    <dbReference type="NCBI Taxonomy" id="28035"/>
    <lineage>
        <taxon>Bacteria</taxon>
        <taxon>Bacillati</taxon>
        <taxon>Bacillota</taxon>
        <taxon>Bacilli</taxon>
        <taxon>Bacillales</taxon>
        <taxon>Staphylococcaceae</taxon>
        <taxon>Staphylococcus</taxon>
    </lineage>
</organism>
<keyword evidence="1" id="KW-0805">Transcription regulation</keyword>
<dbReference type="EMBL" id="CP041722">
    <property type="protein sequence ID" value="QEX37901.1"/>
    <property type="molecule type" value="Genomic_DNA"/>
</dbReference>
<dbReference type="SMART" id="SM00418">
    <property type="entry name" value="HTH_ARSR"/>
    <property type="match status" value="1"/>
</dbReference>
<dbReference type="eggNOG" id="COG0640">
    <property type="taxonomic scope" value="Bacteria"/>
</dbReference>
<dbReference type="Pfam" id="PF01022">
    <property type="entry name" value="HTH_5"/>
    <property type="match status" value="1"/>
</dbReference>
<dbReference type="InterPro" id="IPR036390">
    <property type="entry name" value="WH_DNA-bd_sf"/>
</dbReference>
<evidence type="ECO:0000313" key="7">
    <source>
        <dbReference type="EMBL" id="TBW72573.1"/>
    </source>
</evidence>
<keyword evidence="2" id="KW-0238">DNA-binding</keyword>
<dbReference type="EMBL" id="LRQI01000003">
    <property type="protein sequence ID" value="KXA40523.1"/>
    <property type="molecule type" value="Genomic_DNA"/>
</dbReference>
<dbReference type="Proteomes" id="UP000325462">
    <property type="component" value="Chromosome"/>
</dbReference>
<dbReference type="OMA" id="ETEDCIC"/>
<name>A0A133QCN2_STALU</name>
<evidence type="ECO:0000256" key="3">
    <source>
        <dbReference type="ARBA" id="ARBA00023163"/>
    </source>
</evidence>
<dbReference type="STRING" id="28035.B6N84_00660"/>
<accession>A0A133QCN2</accession>
<reference evidence="7 9" key="2">
    <citation type="journal article" date="2019" name="Sci. Transl. Med.">
        <title>Quorum sensing between bacterial species on the skin protects against epidermal injury in atopic dermatitis.</title>
        <authorList>
            <person name="Williams M.R."/>
        </authorList>
    </citation>
    <scope>NUCLEOTIDE SEQUENCE [LARGE SCALE GENOMIC DNA]</scope>
    <source>
        <strain evidence="7 9">E7</strain>
    </source>
</reference>
<evidence type="ECO:0000313" key="5">
    <source>
        <dbReference type="EMBL" id="KXA40523.1"/>
    </source>
</evidence>
<dbReference type="RefSeq" id="WP_002460816.1">
    <property type="nucleotide sequence ID" value="NZ_AP021848.1"/>
</dbReference>
<gene>
    <name evidence="7" type="ORF">EQ812_06250</name>
    <name evidence="6" type="ORF">FO454_02780</name>
    <name evidence="5" type="ORF">HMPREF3225_00040</name>
</gene>
<evidence type="ECO:0000313" key="9">
    <source>
        <dbReference type="Proteomes" id="UP000293637"/>
    </source>
</evidence>
<dbReference type="Gene3D" id="1.10.10.10">
    <property type="entry name" value="Winged helix-like DNA-binding domain superfamily/Winged helix DNA-binding domain"/>
    <property type="match status" value="1"/>
</dbReference>
<dbReference type="Proteomes" id="UP000070063">
    <property type="component" value="Unassembled WGS sequence"/>
</dbReference>
<proteinExistence type="predicted"/>
<dbReference type="InterPro" id="IPR001845">
    <property type="entry name" value="HTH_ArsR_DNA-bd_dom"/>
</dbReference>
<dbReference type="PANTHER" id="PTHR33154">
    <property type="entry name" value="TRANSCRIPTIONAL REGULATOR, ARSR FAMILY"/>
    <property type="match status" value="1"/>
</dbReference>
<evidence type="ECO:0000259" key="4">
    <source>
        <dbReference type="PROSITE" id="PS50987"/>
    </source>
</evidence>
<dbReference type="SUPFAM" id="SSF46785">
    <property type="entry name" value="Winged helix' DNA-binding domain"/>
    <property type="match status" value="1"/>
</dbReference>
<keyword evidence="10" id="KW-1185">Reference proteome</keyword>